<evidence type="ECO:0000313" key="1">
    <source>
        <dbReference type="EMBL" id="KGE85861.1"/>
    </source>
</evidence>
<dbReference type="Proteomes" id="UP000029736">
    <property type="component" value="Unassembled WGS sequence"/>
</dbReference>
<proteinExistence type="predicted"/>
<name>A0A098S1D1_9BACT</name>
<gene>
    <name evidence="1" type="ORF">IX84_24930</name>
</gene>
<organism evidence="1 2">
    <name type="scientific">Phaeodactylibacter xiamenensis</name>
    <dbReference type="NCBI Taxonomy" id="1524460"/>
    <lineage>
        <taxon>Bacteria</taxon>
        <taxon>Pseudomonadati</taxon>
        <taxon>Bacteroidota</taxon>
        <taxon>Saprospiria</taxon>
        <taxon>Saprospirales</taxon>
        <taxon>Haliscomenobacteraceae</taxon>
        <taxon>Phaeodactylibacter</taxon>
    </lineage>
</organism>
<evidence type="ECO:0000313" key="2">
    <source>
        <dbReference type="Proteomes" id="UP000029736"/>
    </source>
</evidence>
<dbReference type="STRING" id="1524460.IX84_24930"/>
<dbReference type="RefSeq" id="WP_044226751.1">
    <property type="nucleotide sequence ID" value="NZ_JBKAGJ010000002.1"/>
</dbReference>
<dbReference type="OrthoDB" id="980645at2"/>
<accession>A0A098S1D1</accession>
<protein>
    <submittedName>
        <fullName evidence="1">Uncharacterized protein</fullName>
    </submittedName>
</protein>
<keyword evidence="2" id="KW-1185">Reference proteome</keyword>
<reference evidence="1 2" key="1">
    <citation type="journal article" date="2014" name="Int. J. Syst. Evol. Microbiol.">
        <title>Phaeodactylibacter xiamenensis gen. nov., sp. nov., a member of the family Saprospiraceae isolated from the marine alga Phaeodactylum tricornutum.</title>
        <authorList>
            <person name="Chen Z.Jr."/>
            <person name="Lei X."/>
            <person name="Lai Q."/>
            <person name="Li Y."/>
            <person name="Zhang B."/>
            <person name="Zhang J."/>
            <person name="Zhang H."/>
            <person name="Yang L."/>
            <person name="Zheng W."/>
            <person name="Tian Y."/>
            <person name="Yu Z."/>
            <person name="Xu H.Jr."/>
            <person name="Zheng T."/>
        </authorList>
    </citation>
    <scope>NUCLEOTIDE SEQUENCE [LARGE SCALE GENOMIC DNA]</scope>
    <source>
        <strain evidence="1 2">KD52</strain>
    </source>
</reference>
<sequence length="127" mass="14927">MIKKVFLPLMLLALVLQTGREALLFAWYHYNLSGFEQRFCENIDEPQLECHAKCQLEEMVESDPLQPNPQNNNLLQWIQLLQLYSAFPMTEIHGIDKPGFEETIDGLFDYAFLYSHSYHQRPLKPPQ</sequence>
<dbReference type="AlphaFoldDB" id="A0A098S1D1"/>
<comment type="caution">
    <text evidence="1">The sequence shown here is derived from an EMBL/GenBank/DDBJ whole genome shotgun (WGS) entry which is preliminary data.</text>
</comment>
<dbReference type="EMBL" id="JPOS01000083">
    <property type="protein sequence ID" value="KGE85861.1"/>
    <property type="molecule type" value="Genomic_DNA"/>
</dbReference>